<dbReference type="Gene3D" id="1.10.10.10">
    <property type="entry name" value="Winged helix-like DNA-binding domain superfamily/Winged helix DNA-binding domain"/>
    <property type="match status" value="1"/>
</dbReference>
<dbReference type="InterPro" id="IPR036388">
    <property type="entry name" value="WH-like_DNA-bd_sf"/>
</dbReference>
<evidence type="ECO:0000313" key="5">
    <source>
        <dbReference type="Proteomes" id="UP001596056"/>
    </source>
</evidence>
<evidence type="ECO:0000259" key="3">
    <source>
        <dbReference type="PROSITE" id="PS51755"/>
    </source>
</evidence>
<evidence type="ECO:0000256" key="2">
    <source>
        <dbReference type="PROSITE-ProRule" id="PRU01091"/>
    </source>
</evidence>
<protein>
    <submittedName>
        <fullName evidence="4">Winged helix-turn-helix domain-containing protein</fullName>
    </submittedName>
</protein>
<dbReference type="PROSITE" id="PS51755">
    <property type="entry name" value="OMPR_PHOB"/>
    <property type="match status" value="1"/>
</dbReference>
<dbReference type="Gene3D" id="1.25.40.10">
    <property type="entry name" value="Tetratricopeptide repeat domain"/>
    <property type="match status" value="1"/>
</dbReference>
<evidence type="ECO:0000256" key="1">
    <source>
        <dbReference type="ARBA" id="ARBA00023125"/>
    </source>
</evidence>
<dbReference type="EMBL" id="JBHSNA010000003">
    <property type="protein sequence ID" value="MFC5565920.1"/>
    <property type="molecule type" value="Genomic_DNA"/>
</dbReference>
<gene>
    <name evidence="4" type="ORF">ACFPOC_05730</name>
</gene>
<keyword evidence="1 2" id="KW-0238">DNA-binding</keyword>
<keyword evidence="5" id="KW-1185">Reference proteome</keyword>
<dbReference type="Pfam" id="PF00486">
    <property type="entry name" value="Trans_reg_C"/>
    <property type="match status" value="1"/>
</dbReference>
<evidence type="ECO:0000313" key="4">
    <source>
        <dbReference type="EMBL" id="MFC5565920.1"/>
    </source>
</evidence>
<dbReference type="InterPro" id="IPR011990">
    <property type="entry name" value="TPR-like_helical_dom_sf"/>
</dbReference>
<feature type="DNA-binding region" description="OmpR/PhoB-type" evidence="2">
    <location>
        <begin position="38"/>
        <end position="134"/>
    </location>
</feature>
<comment type="caution">
    <text evidence="4">The sequence shown here is derived from an EMBL/GenBank/DDBJ whole genome shotgun (WGS) entry which is preliminary data.</text>
</comment>
<reference evidence="5" key="1">
    <citation type="journal article" date="2019" name="Int. J. Syst. Evol. Microbiol.">
        <title>The Global Catalogue of Microorganisms (GCM) 10K type strain sequencing project: providing services to taxonomists for standard genome sequencing and annotation.</title>
        <authorList>
            <consortium name="The Broad Institute Genomics Platform"/>
            <consortium name="The Broad Institute Genome Sequencing Center for Infectious Disease"/>
            <person name="Wu L."/>
            <person name="Ma J."/>
        </authorList>
    </citation>
    <scope>NUCLEOTIDE SEQUENCE [LARGE SCALE GENOMIC DNA]</scope>
    <source>
        <strain evidence="5">KACC 11588</strain>
    </source>
</reference>
<proteinExistence type="predicted"/>
<feature type="domain" description="OmpR/PhoB-type" evidence="3">
    <location>
        <begin position="38"/>
        <end position="134"/>
    </location>
</feature>
<dbReference type="InterPro" id="IPR016032">
    <property type="entry name" value="Sig_transdc_resp-reg_C-effctor"/>
</dbReference>
<dbReference type="RefSeq" id="WP_209838753.1">
    <property type="nucleotide sequence ID" value="NZ_JAGGJP010000003.1"/>
</dbReference>
<accession>A0ABW0SAE8</accession>
<dbReference type="Proteomes" id="UP001596056">
    <property type="component" value="Unassembled WGS sequence"/>
</dbReference>
<dbReference type="SUPFAM" id="SSF48452">
    <property type="entry name" value="TPR-like"/>
    <property type="match status" value="1"/>
</dbReference>
<dbReference type="InterPro" id="IPR001867">
    <property type="entry name" value="OmpR/PhoB-type_DNA-bd"/>
</dbReference>
<dbReference type="SMART" id="SM00862">
    <property type="entry name" value="Trans_reg_C"/>
    <property type="match status" value="1"/>
</dbReference>
<dbReference type="SUPFAM" id="SSF46894">
    <property type="entry name" value="C-terminal effector domain of the bipartite response regulators"/>
    <property type="match status" value="1"/>
</dbReference>
<organism evidence="4 5">
    <name type="scientific">Rubellimicrobium aerolatum</name>
    <dbReference type="NCBI Taxonomy" id="490979"/>
    <lineage>
        <taxon>Bacteria</taxon>
        <taxon>Pseudomonadati</taxon>
        <taxon>Pseudomonadota</taxon>
        <taxon>Alphaproteobacteria</taxon>
        <taxon>Rhodobacterales</taxon>
        <taxon>Roseobacteraceae</taxon>
        <taxon>Rubellimicrobium</taxon>
    </lineage>
</organism>
<sequence length="416" mass="45205">MLRLLWSDRFAAWGRQRSPGFATADPSRNKAEVIPKSEDRLRLGGAEADFATNRVRAPDGTVTTLRRQTAAVLRALAARRGRNVSKAELFAEVWGDIAVTDDSLTQCVTEIRRALGSARGVLVTVARDGYRLEAEAALPEAGRGAAKGRPTESLEVYELHLRGVEAKHEFTQEGFAEAVPLFRRALALDPDFAQAMVALSITLMFQVDFVPEAEAKAMIDESYALAKRAVALAPDDPNGLLRLACLRVCDGRRDEAWSYAERAVALAPTNPDVLAVAAGCYFFADRGRAPLDWAERAVALNPGHPSWYNIWLAQAALFQGETDLALRAGGEAPEGSADITIAAAEALSGDAGEARRLFDRLRELTRFSNLSDWWWIGDLRADPAYAPWVKAAEIAGLPVTEAEADALAARQGPPRQ</sequence>
<name>A0ABW0SAE8_9RHOB</name>